<evidence type="ECO:0000313" key="2">
    <source>
        <dbReference type="Proteomes" id="UP001500831"/>
    </source>
</evidence>
<evidence type="ECO:0000313" key="1">
    <source>
        <dbReference type="EMBL" id="GAA2888184.1"/>
    </source>
</evidence>
<reference evidence="2" key="1">
    <citation type="journal article" date="2019" name="Int. J. Syst. Evol. Microbiol.">
        <title>The Global Catalogue of Microorganisms (GCM) 10K type strain sequencing project: providing services to taxonomists for standard genome sequencing and annotation.</title>
        <authorList>
            <consortium name="The Broad Institute Genomics Platform"/>
            <consortium name="The Broad Institute Genome Sequencing Center for Infectious Disease"/>
            <person name="Wu L."/>
            <person name="Ma J."/>
        </authorList>
    </citation>
    <scope>NUCLEOTIDE SEQUENCE [LARGE SCALE GENOMIC DNA]</scope>
    <source>
        <strain evidence="2">JCM 6242</strain>
    </source>
</reference>
<protein>
    <submittedName>
        <fullName evidence="1">Uncharacterized protein</fullName>
    </submittedName>
</protein>
<organism evidence="1 2">
    <name type="scientific">Streptosporangium fragile</name>
    <dbReference type="NCBI Taxonomy" id="46186"/>
    <lineage>
        <taxon>Bacteria</taxon>
        <taxon>Bacillati</taxon>
        <taxon>Actinomycetota</taxon>
        <taxon>Actinomycetes</taxon>
        <taxon>Streptosporangiales</taxon>
        <taxon>Streptosporangiaceae</taxon>
        <taxon>Streptosporangium</taxon>
    </lineage>
</organism>
<keyword evidence="2" id="KW-1185">Reference proteome</keyword>
<sequence length="81" mass="7880">MAGAHAEVWPVLAEALPPLLPGTGEKPGAGLGDLLAVAVKAATLTGARADIPALAAVAGRGGAGRPVREARRLQAVISAAP</sequence>
<accession>A0ABP6ILG4</accession>
<dbReference type="RefSeq" id="WP_344976807.1">
    <property type="nucleotide sequence ID" value="NZ_BAAAVI010000042.1"/>
</dbReference>
<comment type="caution">
    <text evidence="1">The sequence shown here is derived from an EMBL/GenBank/DDBJ whole genome shotgun (WGS) entry which is preliminary data.</text>
</comment>
<name>A0ABP6ILG4_9ACTN</name>
<dbReference type="EMBL" id="BAAAVI010000042">
    <property type="protein sequence ID" value="GAA2888184.1"/>
    <property type="molecule type" value="Genomic_DNA"/>
</dbReference>
<gene>
    <name evidence="1" type="ORF">GCM10010517_52120</name>
</gene>
<proteinExistence type="predicted"/>
<dbReference type="Proteomes" id="UP001500831">
    <property type="component" value="Unassembled WGS sequence"/>
</dbReference>